<dbReference type="CDD" id="cd00167">
    <property type="entry name" value="SANT"/>
    <property type="match status" value="1"/>
</dbReference>
<dbReference type="InterPro" id="IPR009057">
    <property type="entry name" value="Homeodomain-like_sf"/>
</dbReference>
<gene>
    <name evidence="2" type="ORF">E4U56_005088</name>
</gene>
<feature type="domain" description="Myb-like" evidence="1">
    <location>
        <begin position="100"/>
        <end position="141"/>
    </location>
</feature>
<proteinExistence type="predicted"/>
<sequence length="301" mass="35010">MSRWEGGEEAKNNLARCYERSKADMWAQIAAEVEVPWSEAERIHWIIGKTQMAKRGSDDSFRTTRVNISPFQLVDALVQARRQQQDHYHHQQQQQQQQQGFKKSKLEWSGEEETFLFAYQRSGMGWETISRLLPGRTAKSCHKYHQIQSQTGPIWNQERKNKLCKMYESLKPSMWAKIGEKLTVPWEIAEYMHWHLGANFLAKRAGVPLRFQAAFRLAPLQYDNAEMNQHWDQYHDQLSRHHHPALSQTGPAFTAREGRPETSVTLPSFADFIVGVELSFLPPSRETYRAALPTARSRGSW</sequence>
<evidence type="ECO:0000313" key="2">
    <source>
        <dbReference type="EMBL" id="KAG5959109.1"/>
    </source>
</evidence>
<name>A0A9P7MM32_9HYPO</name>
<accession>A0A9P7MM32</accession>
<protein>
    <recommendedName>
        <fullName evidence="1">Myb-like domain-containing protein</fullName>
    </recommendedName>
</protein>
<dbReference type="PROSITE" id="PS50090">
    <property type="entry name" value="MYB_LIKE"/>
    <property type="match status" value="1"/>
</dbReference>
<dbReference type="Proteomes" id="UP000784919">
    <property type="component" value="Unassembled WGS sequence"/>
</dbReference>
<dbReference type="Gene3D" id="1.10.10.60">
    <property type="entry name" value="Homeodomain-like"/>
    <property type="match status" value="1"/>
</dbReference>
<organism evidence="2 3">
    <name type="scientific">Claviceps arundinis</name>
    <dbReference type="NCBI Taxonomy" id="1623583"/>
    <lineage>
        <taxon>Eukaryota</taxon>
        <taxon>Fungi</taxon>
        <taxon>Dikarya</taxon>
        <taxon>Ascomycota</taxon>
        <taxon>Pezizomycotina</taxon>
        <taxon>Sordariomycetes</taxon>
        <taxon>Hypocreomycetidae</taxon>
        <taxon>Hypocreales</taxon>
        <taxon>Clavicipitaceae</taxon>
        <taxon>Claviceps</taxon>
    </lineage>
</organism>
<evidence type="ECO:0000313" key="3">
    <source>
        <dbReference type="Proteomes" id="UP000784919"/>
    </source>
</evidence>
<comment type="caution">
    <text evidence="2">The sequence shown here is derived from an EMBL/GenBank/DDBJ whole genome shotgun (WGS) entry which is preliminary data.</text>
</comment>
<dbReference type="SUPFAM" id="SSF46689">
    <property type="entry name" value="Homeodomain-like"/>
    <property type="match status" value="1"/>
</dbReference>
<dbReference type="AlphaFoldDB" id="A0A9P7MM32"/>
<dbReference type="OrthoDB" id="193499at2759"/>
<dbReference type="InterPro" id="IPR001005">
    <property type="entry name" value="SANT/Myb"/>
</dbReference>
<reference evidence="2" key="1">
    <citation type="journal article" date="2020" name="bioRxiv">
        <title>Whole genome comparisons of ergot fungi reveals the divergence and evolution of species within the genus Claviceps are the result of varying mechanisms driving genome evolution and host range expansion.</title>
        <authorList>
            <person name="Wyka S.A."/>
            <person name="Mondo S.J."/>
            <person name="Liu M."/>
            <person name="Dettman J."/>
            <person name="Nalam V."/>
            <person name="Broders K.D."/>
        </authorList>
    </citation>
    <scope>NUCLEOTIDE SEQUENCE</scope>
    <source>
        <strain evidence="2">CCC 1102</strain>
    </source>
</reference>
<dbReference type="EMBL" id="SRPS01000348">
    <property type="protein sequence ID" value="KAG5959109.1"/>
    <property type="molecule type" value="Genomic_DNA"/>
</dbReference>
<evidence type="ECO:0000259" key="1">
    <source>
        <dbReference type="PROSITE" id="PS50090"/>
    </source>
</evidence>